<feature type="region of interest" description="Disordered" evidence="1">
    <location>
        <begin position="1"/>
        <end position="20"/>
    </location>
</feature>
<gene>
    <name evidence="2" type="ORF">DWU99_05430</name>
</gene>
<dbReference type="InterPro" id="IPR009097">
    <property type="entry name" value="Cyclic_Pdiesterase"/>
</dbReference>
<name>A0A370XEN0_9GAMM</name>
<dbReference type="EMBL" id="QRBF01000001">
    <property type="protein sequence ID" value="RDS86671.1"/>
    <property type="molecule type" value="Genomic_DNA"/>
</dbReference>
<evidence type="ECO:0000313" key="3">
    <source>
        <dbReference type="Proteomes" id="UP000255334"/>
    </source>
</evidence>
<dbReference type="Proteomes" id="UP000255334">
    <property type="component" value="Unassembled WGS sequence"/>
</dbReference>
<comment type="caution">
    <text evidence="2">The sequence shown here is derived from an EMBL/GenBank/DDBJ whole genome shotgun (WGS) entry which is preliminary data.</text>
</comment>
<dbReference type="Gene3D" id="3.90.1140.10">
    <property type="entry name" value="Cyclic phosphodiesterase"/>
    <property type="match status" value="1"/>
</dbReference>
<organism evidence="2 3">
    <name type="scientific">Dyella psychrodurans</name>
    <dbReference type="NCBI Taxonomy" id="1927960"/>
    <lineage>
        <taxon>Bacteria</taxon>
        <taxon>Pseudomonadati</taxon>
        <taxon>Pseudomonadota</taxon>
        <taxon>Gammaproteobacteria</taxon>
        <taxon>Lysobacterales</taxon>
        <taxon>Rhodanobacteraceae</taxon>
        <taxon>Dyella</taxon>
    </lineage>
</organism>
<evidence type="ECO:0000256" key="1">
    <source>
        <dbReference type="SAM" id="MobiDB-lite"/>
    </source>
</evidence>
<dbReference type="Pfam" id="PF13563">
    <property type="entry name" value="2_5_RNA_ligase2"/>
    <property type="match status" value="1"/>
</dbReference>
<evidence type="ECO:0000313" key="2">
    <source>
        <dbReference type="EMBL" id="RDS86671.1"/>
    </source>
</evidence>
<keyword evidence="3" id="KW-1185">Reference proteome</keyword>
<accession>A0A370XEN0</accession>
<reference evidence="2 3" key="1">
    <citation type="submission" date="2018-07" db="EMBL/GenBank/DDBJ databases">
        <title>Dyella monticola sp. nov. and Dyella psychrodurans sp. nov. isolated from monsoon evergreen broad-leaved forest soil of Dinghu Mountain, China.</title>
        <authorList>
            <person name="Gao Z."/>
            <person name="Qiu L."/>
        </authorList>
    </citation>
    <scope>NUCLEOTIDE SEQUENCE [LARGE SCALE GENOMIC DNA]</scope>
    <source>
        <strain evidence="2 3">4MSK11</strain>
    </source>
</reference>
<proteinExistence type="predicted"/>
<protein>
    <recommendedName>
        <fullName evidence="4">2'-5' RNA ligase family protein</fullName>
    </recommendedName>
</protein>
<evidence type="ECO:0008006" key="4">
    <source>
        <dbReference type="Google" id="ProtNLM"/>
    </source>
</evidence>
<dbReference type="AlphaFoldDB" id="A0A370XEN0"/>
<sequence length="200" mass="22261">MPTAPNTWSRQLPARSPPEAAMHSLPAARHLLALRLPEVDLLFGDLRNRYNTSPERSFGAHIAIHPNWPPPSGGTEESLQFLASVCRFTAPFEIALARVGYFHRTVYLAPEPTAPISRLEMRVSKRFPSDRSEAQPFMPQVSMAKGLLPDQAVALGAALEQRIKQRNVLTTVCSELSLMAFEDGQWMTAQSFALGYIPRH</sequence>
<dbReference type="SUPFAM" id="SSF55144">
    <property type="entry name" value="LigT-like"/>
    <property type="match status" value="1"/>
</dbReference>
<feature type="compositionally biased region" description="Polar residues" evidence="1">
    <location>
        <begin position="1"/>
        <end position="10"/>
    </location>
</feature>